<dbReference type="eggNOG" id="ENOG502QPZ6">
    <property type="taxonomic scope" value="Eukaryota"/>
</dbReference>
<organism evidence="4">
    <name type="scientific">Oryza glumipatula</name>
    <dbReference type="NCBI Taxonomy" id="40148"/>
    <lineage>
        <taxon>Eukaryota</taxon>
        <taxon>Viridiplantae</taxon>
        <taxon>Streptophyta</taxon>
        <taxon>Embryophyta</taxon>
        <taxon>Tracheophyta</taxon>
        <taxon>Spermatophyta</taxon>
        <taxon>Magnoliopsida</taxon>
        <taxon>Liliopsida</taxon>
        <taxon>Poales</taxon>
        <taxon>Poaceae</taxon>
        <taxon>BOP clade</taxon>
        <taxon>Oryzoideae</taxon>
        <taxon>Oryzeae</taxon>
        <taxon>Oryzinae</taxon>
        <taxon>Oryza</taxon>
    </lineage>
</organism>
<dbReference type="InterPro" id="IPR012946">
    <property type="entry name" value="X8"/>
</dbReference>
<dbReference type="HOGENOM" id="CLU_2416880_0_0_1"/>
<dbReference type="PANTHER" id="PTHR31044:SF126">
    <property type="entry name" value="GLYCOSYL HYDROLASE FAMILY 17 PROTEIN"/>
    <property type="match status" value="1"/>
</dbReference>
<dbReference type="Gene3D" id="1.20.58.1040">
    <property type="match status" value="1"/>
</dbReference>
<reference evidence="4" key="1">
    <citation type="submission" date="2015-04" db="UniProtKB">
        <authorList>
            <consortium name="EnsemblPlants"/>
        </authorList>
    </citation>
    <scope>IDENTIFICATION</scope>
</reference>
<keyword evidence="5" id="KW-1185">Reference proteome</keyword>
<protein>
    <recommendedName>
        <fullName evidence="3">X8 domain-containing protein</fullName>
    </recommendedName>
</protein>
<keyword evidence="1" id="KW-0732">Signal</keyword>
<name>A0A0E0AT47_9ORYZ</name>
<evidence type="ECO:0000313" key="5">
    <source>
        <dbReference type="Proteomes" id="UP000026961"/>
    </source>
</evidence>
<keyword evidence="2" id="KW-1133">Transmembrane helix</keyword>
<keyword evidence="2" id="KW-0472">Membrane</keyword>
<feature type="transmembrane region" description="Helical" evidence="2">
    <location>
        <begin position="69"/>
        <end position="89"/>
    </location>
</feature>
<evidence type="ECO:0000313" key="4">
    <source>
        <dbReference type="EnsemblPlants" id="OGLUM08G09180.1"/>
    </source>
</evidence>
<dbReference type="SMART" id="SM00768">
    <property type="entry name" value="X8"/>
    <property type="match status" value="1"/>
</dbReference>
<dbReference type="GO" id="GO:0009506">
    <property type="term" value="C:plasmodesma"/>
    <property type="evidence" value="ECO:0007669"/>
    <property type="project" value="UniProtKB-ARBA"/>
</dbReference>
<reference evidence="4" key="2">
    <citation type="submission" date="2018-05" db="EMBL/GenBank/DDBJ databases">
        <title>OgluRS3 (Oryza glumaepatula Reference Sequence Version 3).</title>
        <authorList>
            <person name="Zhang J."/>
            <person name="Kudrna D."/>
            <person name="Lee S."/>
            <person name="Talag J."/>
            <person name="Welchert J."/>
            <person name="Wing R.A."/>
        </authorList>
    </citation>
    <scope>NUCLEOTIDE SEQUENCE [LARGE SCALE GENOMIC DNA]</scope>
</reference>
<dbReference type="STRING" id="40148.A0A0E0AT47"/>
<dbReference type="AlphaFoldDB" id="A0A0E0AT47"/>
<evidence type="ECO:0000259" key="3">
    <source>
        <dbReference type="SMART" id="SM00768"/>
    </source>
</evidence>
<dbReference type="EnsemblPlants" id="OGLUM08G09180.1">
    <property type="protein sequence ID" value="OGLUM08G09180.1"/>
    <property type="gene ID" value="OGLUM08G09180"/>
</dbReference>
<dbReference type="Proteomes" id="UP000026961">
    <property type="component" value="Chromosome 8"/>
</dbReference>
<evidence type="ECO:0000256" key="1">
    <source>
        <dbReference type="ARBA" id="ARBA00022729"/>
    </source>
</evidence>
<dbReference type="InterPro" id="IPR044788">
    <property type="entry name" value="X8_dom_prot"/>
</dbReference>
<accession>A0A0E0AT47</accession>
<dbReference type="Pfam" id="PF07983">
    <property type="entry name" value="X8"/>
    <property type="match status" value="1"/>
</dbReference>
<keyword evidence="2" id="KW-0812">Transmembrane</keyword>
<proteinExistence type="predicted"/>
<feature type="domain" description="X8" evidence="3">
    <location>
        <begin position="1"/>
        <end position="54"/>
    </location>
</feature>
<dbReference type="PANTHER" id="PTHR31044">
    <property type="entry name" value="BETA-1,3 GLUCANASE"/>
    <property type="match status" value="1"/>
</dbReference>
<dbReference type="Gramene" id="OGLUM08G09180.1">
    <property type="protein sequence ID" value="OGLUM08G09180.1"/>
    <property type="gene ID" value="OGLUM08G09180"/>
</dbReference>
<evidence type="ECO:0000256" key="2">
    <source>
        <dbReference type="SAM" id="Phobius"/>
    </source>
</evidence>
<sequence>MAYKTSCGGLDAKGNVSYAFNSYYQVNDQDDRACDFKGIATTTTVDPSAGSCRFIIEIAPTANGVAMAATVRVAGVMAAILAAFIHLVVPVF</sequence>